<keyword evidence="1" id="KW-0677">Repeat</keyword>
<evidence type="ECO:0000256" key="2">
    <source>
        <dbReference type="ARBA" id="ARBA00023043"/>
    </source>
</evidence>
<dbReference type="InterPro" id="IPR036770">
    <property type="entry name" value="Ankyrin_rpt-contain_sf"/>
</dbReference>
<feature type="repeat" description="ANK" evidence="3">
    <location>
        <begin position="240"/>
        <end position="272"/>
    </location>
</feature>
<dbReference type="PROSITE" id="PS50297">
    <property type="entry name" value="ANK_REP_REGION"/>
    <property type="match status" value="3"/>
</dbReference>
<dbReference type="Proteomes" id="UP000191500">
    <property type="component" value="Unassembled WGS sequence"/>
</dbReference>
<evidence type="ECO:0000256" key="1">
    <source>
        <dbReference type="ARBA" id="ARBA00022737"/>
    </source>
</evidence>
<dbReference type="SMART" id="SM00248">
    <property type="entry name" value="ANK"/>
    <property type="match status" value="4"/>
</dbReference>
<dbReference type="PROSITE" id="PS50088">
    <property type="entry name" value="ANK_REPEAT"/>
    <property type="match status" value="3"/>
</dbReference>
<name>A0A1V6UFJ6_9EURO</name>
<dbReference type="PANTHER" id="PTHR24171:SF9">
    <property type="entry name" value="ANKYRIN REPEAT DOMAIN-CONTAINING PROTEIN 39"/>
    <property type="match status" value="1"/>
</dbReference>
<keyword evidence="5" id="KW-1185">Reference proteome</keyword>
<dbReference type="EMBL" id="MDDG01000011">
    <property type="protein sequence ID" value="OQE36773.1"/>
    <property type="molecule type" value="Genomic_DNA"/>
</dbReference>
<feature type="repeat" description="ANK" evidence="3">
    <location>
        <begin position="141"/>
        <end position="173"/>
    </location>
</feature>
<evidence type="ECO:0000313" key="4">
    <source>
        <dbReference type="EMBL" id="OQE36773.1"/>
    </source>
</evidence>
<accession>A0A1V6UFJ6</accession>
<comment type="caution">
    <text evidence="4">The sequence shown here is derived from an EMBL/GenBank/DDBJ whole genome shotgun (WGS) entry which is preliminary data.</text>
</comment>
<dbReference type="PANTHER" id="PTHR24171">
    <property type="entry name" value="ANKYRIN REPEAT DOMAIN-CONTAINING PROTEIN 39-RELATED"/>
    <property type="match status" value="1"/>
</dbReference>
<organism evidence="4 5">
    <name type="scientific">Penicillium coprophilum</name>
    <dbReference type="NCBI Taxonomy" id="36646"/>
    <lineage>
        <taxon>Eukaryota</taxon>
        <taxon>Fungi</taxon>
        <taxon>Dikarya</taxon>
        <taxon>Ascomycota</taxon>
        <taxon>Pezizomycotina</taxon>
        <taxon>Eurotiomycetes</taxon>
        <taxon>Eurotiomycetidae</taxon>
        <taxon>Eurotiales</taxon>
        <taxon>Aspergillaceae</taxon>
        <taxon>Penicillium</taxon>
    </lineage>
</organism>
<protein>
    <submittedName>
        <fullName evidence="4">Uncharacterized protein</fullName>
    </submittedName>
</protein>
<sequence length="285" mass="31450">MSVILDIYGNLLVVEDGIVRPIHYTVKEFIITQTFQGPLRSLQDRDSVHERLALDCLDYLQNSLSGQSLWHDTRLKSLFKQTSDFFAALLQLRAVQDPNRFTDLTSSTKLILPEADVSSILYASKLFRLERIHDKFAGLKPNIHALHQAAARGHVELLARLIENGFAINENDHNHTTALYYAYLGGHVKVVSLLLEHSTDLDFEGGYYGSALQAAASRGEFEIAEMLVNNGAVVDGPKGHFGSALIAAVSEGHLRVVELLLIRGANINLEEESYRSPLETAAAGG</sequence>
<evidence type="ECO:0000313" key="5">
    <source>
        <dbReference type="Proteomes" id="UP000191500"/>
    </source>
</evidence>
<dbReference type="PRINTS" id="PR01415">
    <property type="entry name" value="ANKYRIN"/>
</dbReference>
<reference evidence="5" key="1">
    <citation type="journal article" date="2017" name="Nat. Microbiol.">
        <title>Global analysis of biosynthetic gene clusters reveals vast potential of secondary metabolite production in Penicillium species.</title>
        <authorList>
            <person name="Nielsen J.C."/>
            <person name="Grijseels S."/>
            <person name="Prigent S."/>
            <person name="Ji B."/>
            <person name="Dainat J."/>
            <person name="Nielsen K.F."/>
            <person name="Frisvad J.C."/>
            <person name="Workman M."/>
            <person name="Nielsen J."/>
        </authorList>
    </citation>
    <scope>NUCLEOTIDE SEQUENCE [LARGE SCALE GENOMIC DNA]</scope>
    <source>
        <strain evidence="5">IBT 31321</strain>
    </source>
</reference>
<keyword evidence="2 3" id="KW-0040">ANK repeat</keyword>
<dbReference type="Pfam" id="PF13637">
    <property type="entry name" value="Ank_4"/>
    <property type="match status" value="1"/>
</dbReference>
<dbReference type="Pfam" id="PF12796">
    <property type="entry name" value="Ank_2"/>
    <property type="match status" value="1"/>
</dbReference>
<dbReference type="STRING" id="36646.A0A1V6UFJ6"/>
<dbReference type="InterPro" id="IPR002110">
    <property type="entry name" value="Ankyrin_rpt"/>
</dbReference>
<evidence type="ECO:0000256" key="3">
    <source>
        <dbReference type="PROSITE-ProRule" id="PRU00023"/>
    </source>
</evidence>
<dbReference type="Gene3D" id="1.25.40.20">
    <property type="entry name" value="Ankyrin repeat-containing domain"/>
    <property type="match status" value="1"/>
</dbReference>
<feature type="repeat" description="ANK" evidence="3">
    <location>
        <begin position="174"/>
        <end position="206"/>
    </location>
</feature>
<dbReference type="AlphaFoldDB" id="A0A1V6UFJ6"/>
<dbReference type="SUPFAM" id="SSF48403">
    <property type="entry name" value="Ankyrin repeat"/>
    <property type="match status" value="1"/>
</dbReference>
<gene>
    <name evidence="4" type="ORF">PENCOP_c011G07923</name>
</gene>
<proteinExistence type="predicted"/>